<dbReference type="SMART" id="SM00474">
    <property type="entry name" value="35EXOc"/>
    <property type="match status" value="1"/>
</dbReference>
<dbReference type="GO" id="GO:0008408">
    <property type="term" value="F:3'-5' exonuclease activity"/>
    <property type="evidence" value="ECO:0007669"/>
    <property type="project" value="InterPro"/>
</dbReference>
<dbReference type="GO" id="GO:0006139">
    <property type="term" value="P:nucleobase-containing compound metabolic process"/>
    <property type="evidence" value="ECO:0007669"/>
    <property type="project" value="InterPro"/>
</dbReference>
<reference evidence="2" key="1">
    <citation type="submission" date="2021-01" db="EMBL/GenBank/DDBJ databases">
        <authorList>
            <consortium name="Genoscope - CEA"/>
            <person name="William W."/>
        </authorList>
    </citation>
    <scope>NUCLEOTIDE SEQUENCE</scope>
</reference>
<dbReference type="AlphaFoldDB" id="A0A8S1R1I6"/>
<dbReference type="GO" id="GO:0003676">
    <property type="term" value="F:nucleic acid binding"/>
    <property type="evidence" value="ECO:0007669"/>
    <property type="project" value="InterPro"/>
</dbReference>
<comment type="caution">
    <text evidence="2">The sequence shown here is derived from an EMBL/GenBank/DDBJ whole genome shotgun (WGS) entry which is preliminary data.</text>
</comment>
<sequence>MIGLSRFISSITQRLQKNTISYNIVHSNKVYEMIMDKKNIREFEIYFDKRVKILSNIIHSNILNDKLIDEAKLKQLILQNKTSEYIEDLIKNKKYLIAYKFMNALQYESVSYQELINLMNKKDMKLQSKIIKEQHLDFKDNEKVLNYLYDESLRFFIFRSEIPIEKVEELFLGDSTKLQFLVENYFKTNQQVAIQIAKRNKIKVQNPNIQNKINDCIDVTQNTLLQNDDFLPSEVILRTKRMDQLILLRDFDISRENVQMIENEDQLNDEILNEILEAPQTGIDTESYQELPQTKFSSKSKVCLFQIALPKKIFLLNTVKLLQSQKYQQFLMKYAFSDTLKIGQNIRQDFQQLLGQIGTQNLELKNFVELSQLFWMKFPNEKKTNLSFQCLKLFGKELDKVEQISNWQQRPLRSAQIHYAALDAFICLKLYNHYKQ</sequence>
<name>A0A8S1R1I6_9CILI</name>
<protein>
    <recommendedName>
        <fullName evidence="1">3'-5' exonuclease domain-containing protein</fullName>
    </recommendedName>
</protein>
<feature type="domain" description="3'-5' exonuclease" evidence="1">
    <location>
        <begin position="258"/>
        <end position="436"/>
    </location>
</feature>
<dbReference type="Pfam" id="PF01612">
    <property type="entry name" value="DNA_pol_A_exo1"/>
    <property type="match status" value="1"/>
</dbReference>
<dbReference type="OrthoDB" id="428841at2759"/>
<dbReference type="PANTHER" id="PTHR47765">
    <property type="entry name" value="3'-5' EXONUCLEASE DOMAIN-CONTAINING PROTEIN"/>
    <property type="match status" value="1"/>
</dbReference>
<dbReference type="InterPro" id="IPR002562">
    <property type="entry name" value="3'-5'_exonuclease_dom"/>
</dbReference>
<evidence type="ECO:0000313" key="3">
    <source>
        <dbReference type="Proteomes" id="UP000692954"/>
    </source>
</evidence>
<dbReference type="Proteomes" id="UP000692954">
    <property type="component" value="Unassembled WGS sequence"/>
</dbReference>
<organism evidence="2 3">
    <name type="scientific">Paramecium sonneborni</name>
    <dbReference type="NCBI Taxonomy" id="65129"/>
    <lineage>
        <taxon>Eukaryota</taxon>
        <taxon>Sar</taxon>
        <taxon>Alveolata</taxon>
        <taxon>Ciliophora</taxon>
        <taxon>Intramacronucleata</taxon>
        <taxon>Oligohymenophorea</taxon>
        <taxon>Peniculida</taxon>
        <taxon>Parameciidae</taxon>
        <taxon>Paramecium</taxon>
    </lineage>
</organism>
<accession>A0A8S1R1I6</accession>
<evidence type="ECO:0000313" key="2">
    <source>
        <dbReference type="EMBL" id="CAD8121926.1"/>
    </source>
</evidence>
<dbReference type="CDD" id="cd06141">
    <property type="entry name" value="WRN_exo"/>
    <property type="match status" value="1"/>
</dbReference>
<dbReference type="InterPro" id="IPR052408">
    <property type="entry name" value="Exonuclease_MUT-7-like"/>
</dbReference>
<gene>
    <name evidence="2" type="ORF">PSON_ATCC_30995.1.T1350069</name>
</gene>
<proteinExistence type="predicted"/>
<dbReference type="EMBL" id="CAJJDN010000135">
    <property type="protein sequence ID" value="CAD8121926.1"/>
    <property type="molecule type" value="Genomic_DNA"/>
</dbReference>
<dbReference type="PANTHER" id="PTHR47765:SF2">
    <property type="entry name" value="EXONUCLEASE MUT-7 HOMOLOG"/>
    <property type="match status" value="1"/>
</dbReference>
<evidence type="ECO:0000259" key="1">
    <source>
        <dbReference type="SMART" id="SM00474"/>
    </source>
</evidence>
<keyword evidence="3" id="KW-1185">Reference proteome</keyword>